<dbReference type="SUPFAM" id="SSF46785">
    <property type="entry name" value="Winged helix' DNA-binding domain"/>
    <property type="match status" value="1"/>
</dbReference>
<organism evidence="2 3">
    <name type="scientific">Lactobacillus amylolyticus DSM 11664</name>
    <dbReference type="NCBI Taxonomy" id="585524"/>
    <lineage>
        <taxon>Bacteria</taxon>
        <taxon>Bacillati</taxon>
        <taxon>Bacillota</taxon>
        <taxon>Bacilli</taxon>
        <taxon>Lactobacillales</taxon>
        <taxon>Lactobacillaceae</taxon>
        <taxon>Lactobacillus</taxon>
    </lineage>
</organism>
<protein>
    <recommendedName>
        <fullName evidence="1">HTH marR-type domain-containing protein</fullName>
    </recommendedName>
</protein>
<keyword evidence="3" id="KW-1185">Reference proteome</keyword>
<dbReference type="OrthoDB" id="2317885at2"/>
<dbReference type="RefSeq" id="WP_006351794.1">
    <property type="nucleotide sequence ID" value="NZ_ADNY01000024.1"/>
</dbReference>
<dbReference type="PATRIC" id="fig|585524.9.peg.1200"/>
<dbReference type="InterPro" id="IPR036390">
    <property type="entry name" value="WH_DNA-bd_sf"/>
</dbReference>
<dbReference type="eggNOG" id="ENOG5030A72">
    <property type="taxonomic scope" value="Bacteria"/>
</dbReference>
<dbReference type="InterPro" id="IPR000394">
    <property type="entry name" value="RNA_pol_sigma_54"/>
</dbReference>
<reference evidence="2 3" key="1">
    <citation type="submission" date="2010-04" db="EMBL/GenBank/DDBJ databases">
        <authorList>
            <person name="Muzny D."/>
            <person name="Qin X."/>
            <person name="Deng J."/>
            <person name="Jiang H."/>
            <person name="Liu Y."/>
            <person name="Qu J."/>
            <person name="Song X.-Z."/>
            <person name="Zhang L."/>
            <person name="Thornton R."/>
            <person name="Coyle M."/>
            <person name="Francisco L."/>
            <person name="Jackson L."/>
            <person name="Javaid M."/>
            <person name="Korchina V."/>
            <person name="Kovar C."/>
            <person name="Mata R."/>
            <person name="Mathew T."/>
            <person name="Ngo R."/>
            <person name="Nguyen L."/>
            <person name="Nguyen N."/>
            <person name="Okwuonu G."/>
            <person name="Ongeri F."/>
            <person name="Pham C."/>
            <person name="Simmons D."/>
            <person name="Wilczek-Boney K."/>
            <person name="Hale W."/>
            <person name="Jakkamsetti A."/>
            <person name="Pham P."/>
            <person name="Ruth R."/>
            <person name="San Lucas F."/>
            <person name="Warren J."/>
            <person name="Zhang J."/>
            <person name="Zhao Z."/>
            <person name="Zhou C."/>
            <person name="Zhu D."/>
            <person name="Lee S."/>
            <person name="Bess C."/>
            <person name="Blankenburg K."/>
            <person name="Forbes L."/>
            <person name="Fu Q."/>
            <person name="Gubbala S."/>
            <person name="Hirani K."/>
            <person name="Jayaseelan J.C."/>
            <person name="Lara F."/>
            <person name="Munidasa M."/>
            <person name="Palculict T."/>
            <person name="Patil S."/>
            <person name="Pu L.-L."/>
            <person name="Saada N."/>
            <person name="Tang L."/>
            <person name="Weissenberger G."/>
            <person name="Zhu Y."/>
            <person name="Hemphill L."/>
            <person name="Shang Y."/>
            <person name="Youmans B."/>
            <person name="Ayvaz T."/>
            <person name="Ross M."/>
            <person name="Santibanez J."/>
            <person name="Aqrawi P."/>
            <person name="Gross S."/>
            <person name="Joshi V."/>
            <person name="Fowler G."/>
            <person name="Nazareth L."/>
            <person name="Reid J."/>
            <person name="Worley K."/>
            <person name="Petrosino J."/>
            <person name="Highlander S."/>
            <person name="Gibbs R."/>
        </authorList>
    </citation>
    <scope>NUCLEOTIDE SEQUENCE [LARGE SCALE GENOMIC DNA]</scope>
    <source>
        <strain evidence="2 3">DSM 11664</strain>
    </source>
</reference>
<dbReference type="Gene3D" id="1.10.10.10">
    <property type="entry name" value="Winged helix-like DNA-binding domain superfamily/Winged helix DNA-binding domain"/>
    <property type="match status" value="1"/>
</dbReference>
<dbReference type="GO" id="GO:0016987">
    <property type="term" value="F:sigma factor activity"/>
    <property type="evidence" value="ECO:0007669"/>
    <property type="project" value="InterPro"/>
</dbReference>
<sequence>MDVLFFNSIAEHVKKEINHKCKLSISQTRILLFFDGNNNQPLPMGKLAKGLSISLSTLSRQLQQKKTQDYIEITRSDKDSSKIVCLSEVGLSKVAELKKALSEIEKNLFSKIDTNELTKFTQELKNLSMGYDDFSEMG</sequence>
<dbReference type="STRING" id="83683.B1745_03545"/>
<evidence type="ECO:0000313" key="3">
    <source>
        <dbReference type="Proteomes" id="UP000004069"/>
    </source>
</evidence>
<comment type="caution">
    <text evidence="2">The sequence shown here is derived from an EMBL/GenBank/DDBJ whole genome shotgun (WGS) entry which is preliminary data.</text>
</comment>
<dbReference type="PROSITE" id="PS00717">
    <property type="entry name" value="SIGMA54_1"/>
    <property type="match status" value="1"/>
</dbReference>
<evidence type="ECO:0000313" key="2">
    <source>
        <dbReference type="EMBL" id="EFG55715.1"/>
    </source>
</evidence>
<accession>D4YSY0</accession>
<dbReference type="GO" id="GO:0001216">
    <property type="term" value="F:DNA-binding transcription activator activity"/>
    <property type="evidence" value="ECO:0007669"/>
    <property type="project" value="InterPro"/>
</dbReference>
<gene>
    <name evidence="2" type="ORF">HMPREF0493_0641</name>
</gene>
<feature type="domain" description="HTH marR-type" evidence="1">
    <location>
        <begin position="16"/>
        <end position="117"/>
    </location>
</feature>
<name>D4YSY0_9LACO</name>
<dbReference type="InterPro" id="IPR000835">
    <property type="entry name" value="HTH_MarR-typ"/>
</dbReference>
<dbReference type="InterPro" id="IPR036388">
    <property type="entry name" value="WH-like_DNA-bd_sf"/>
</dbReference>
<proteinExistence type="predicted"/>
<dbReference type="AlphaFoldDB" id="D4YSY0"/>
<dbReference type="EMBL" id="ADNY01000024">
    <property type="protein sequence ID" value="EFG55715.1"/>
    <property type="molecule type" value="Genomic_DNA"/>
</dbReference>
<evidence type="ECO:0000259" key="1">
    <source>
        <dbReference type="SMART" id="SM00347"/>
    </source>
</evidence>
<dbReference type="SMART" id="SM00347">
    <property type="entry name" value="HTH_MARR"/>
    <property type="match status" value="1"/>
</dbReference>
<dbReference type="Proteomes" id="UP000004069">
    <property type="component" value="Unassembled WGS sequence"/>
</dbReference>